<feature type="compositionally biased region" description="Basic and acidic residues" evidence="1">
    <location>
        <begin position="29"/>
        <end position="51"/>
    </location>
</feature>
<protein>
    <submittedName>
        <fullName evidence="2">Uncharacterized protein</fullName>
    </submittedName>
</protein>
<feature type="region of interest" description="Disordered" evidence="1">
    <location>
        <begin position="1"/>
        <end position="87"/>
    </location>
</feature>
<evidence type="ECO:0000313" key="2">
    <source>
        <dbReference type="EMBL" id="CCO25011.1"/>
    </source>
</evidence>
<evidence type="ECO:0000313" key="3">
    <source>
        <dbReference type="Proteomes" id="UP000010808"/>
    </source>
</evidence>
<dbReference type="Proteomes" id="UP000010808">
    <property type="component" value="Chromosome"/>
</dbReference>
<feature type="compositionally biased region" description="Pro residues" evidence="1">
    <location>
        <begin position="14"/>
        <end position="28"/>
    </location>
</feature>
<sequence length="87" mass="9064">MGGGGGKAPSATPVSPPPAPPVAPAPEPPKMDEVAKSEEKVKARKMREMSRMKKGRSATVLTGGQGVRGQLETESKTLQAQKTRLGQ</sequence>
<dbReference type="PATRIC" id="fig|1121451.3.peg.2955"/>
<gene>
    <name evidence="2" type="ORF">DESAM_22744</name>
</gene>
<organism evidence="2 3">
    <name type="scientific">Maridesulfovibrio hydrothermalis AM13 = DSM 14728</name>
    <dbReference type="NCBI Taxonomy" id="1121451"/>
    <lineage>
        <taxon>Bacteria</taxon>
        <taxon>Pseudomonadati</taxon>
        <taxon>Thermodesulfobacteriota</taxon>
        <taxon>Desulfovibrionia</taxon>
        <taxon>Desulfovibrionales</taxon>
        <taxon>Desulfovibrionaceae</taxon>
        <taxon>Maridesulfovibrio</taxon>
    </lineage>
</organism>
<name>L0RHG5_9BACT</name>
<dbReference type="AlphaFoldDB" id="L0RHG5"/>
<reference evidence="2 3" key="1">
    <citation type="submission" date="2012-10" db="EMBL/GenBank/DDBJ databases">
        <authorList>
            <person name="Genoscope - CEA"/>
        </authorList>
    </citation>
    <scope>NUCLEOTIDE SEQUENCE [LARGE SCALE GENOMIC DNA]</scope>
    <source>
        <strain evidence="3">AM13 / DSM 14728</strain>
    </source>
</reference>
<dbReference type="KEGG" id="dhy:DESAM_22744"/>
<evidence type="ECO:0000256" key="1">
    <source>
        <dbReference type="SAM" id="MobiDB-lite"/>
    </source>
</evidence>
<dbReference type="HOGENOM" id="CLU_2492714_0_0_7"/>
<dbReference type="eggNOG" id="ENOG50318C1">
    <property type="taxonomic scope" value="Bacteria"/>
</dbReference>
<dbReference type="RefSeq" id="WP_015337609.1">
    <property type="nucleotide sequence ID" value="NC_020055.1"/>
</dbReference>
<keyword evidence="3" id="KW-1185">Reference proteome</keyword>
<proteinExistence type="predicted"/>
<dbReference type="OrthoDB" id="5460342at2"/>
<dbReference type="STRING" id="1121451.DESAM_22744"/>
<accession>L0RHG5</accession>
<feature type="compositionally biased region" description="Polar residues" evidence="1">
    <location>
        <begin position="76"/>
        <end position="87"/>
    </location>
</feature>
<dbReference type="EMBL" id="FO203522">
    <property type="protein sequence ID" value="CCO25011.1"/>
    <property type="molecule type" value="Genomic_DNA"/>
</dbReference>